<sequence>MAKIPLFPLGNALFPAGVLHLRIFEVRYLDMVKHCVAEQTEFGVVVLRQGSEVRTPDGVEELAAVGTMAHIEDWRAPMPALFELVCKGTSKFRLLSTEQTKYGLWMGEAEALEDDPVMTIPDHLQASANTLGKLIAGLQHDPARAARLPMAPPFRLDEAGWVADRWSELLPLPPTEKEALLALADPVERLARIQAFLADHGVLP</sequence>
<dbReference type="InterPro" id="IPR015947">
    <property type="entry name" value="PUA-like_sf"/>
</dbReference>
<feature type="domain" description="Lon N-terminal" evidence="1">
    <location>
        <begin position="3"/>
        <end position="199"/>
    </location>
</feature>
<keyword evidence="3" id="KW-1185">Reference proteome</keyword>
<keyword evidence="2" id="KW-0645">Protease</keyword>
<accession>A0A5E4WMI2</accession>
<dbReference type="PANTHER" id="PTHR46732:SF8">
    <property type="entry name" value="ATP-DEPENDENT PROTEASE LA (LON) DOMAIN PROTEIN"/>
    <property type="match status" value="1"/>
</dbReference>
<dbReference type="Proteomes" id="UP000414233">
    <property type="component" value="Unassembled WGS sequence"/>
</dbReference>
<gene>
    <name evidence="2" type="primary">lon2</name>
    <name evidence="2" type="ORF">PTE30175_03310</name>
</gene>
<dbReference type="InterPro" id="IPR046336">
    <property type="entry name" value="Lon_prtase_N_sf"/>
</dbReference>
<dbReference type="SMART" id="SM00464">
    <property type="entry name" value="LON"/>
    <property type="match status" value="1"/>
</dbReference>
<keyword evidence="2" id="KW-0378">Hydrolase</keyword>
<dbReference type="AlphaFoldDB" id="A0A5E4WMI2"/>
<evidence type="ECO:0000259" key="1">
    <source>
        <dbReference type="SMART" id="SM00464"/>
    </source>
</evidence>
<evidence type="ECO:0000313" key="2">
    <source>
        <dbReference type="EMBL" id="VVE26052.1"/>
    </source>
</evidence>
<protein>
    <submittedName>
        <fullName evidence="2">Lon protease 2</fullName>
        <ecNumber evidence="2">3.4.21.53</ecNumber>
    </submittedName>
</protein>
<dbReference type="InterPro" id="IPR003111">
    <property type="entry name" value="Lon_prtase_N"/>
</dbReference>
<reference evidence="2 3" key="1">
    <citation type="submission" date="2019-08" db="EMBL/GenBank/DDBJ databases">
        <authorList>
            <person name="Peeters C."/>
        </authorList>
    </citation>
    <scope>NUCLEOTIDE SEQUENCE [LARGE SCALE GENOMIC DNA]</scope>
    <source>
        <strain evidence="2 3">LMG 30175</strain>
    </source>
</reference>
<dbReference type="SUPFAM" id="SSF88697">
    <property type="entry name" value="PUA domain-like"/>
    <property type="match status" value="1"/>
</dbReference>
<evidence type="ECO:0000313" key="3">
    <source>
        <dbReference type="Proteomes" id="UP000414233"/>
    </source>
</evidence>
<proteinExistence type="predicted"/>
<dbReference type="EC" id="3.4.21.53" evidence="2"/>
<dbReference type="Pfam" id="PF02190">
    <property type="entry name" value="LON_substr_bdg"/>
    <property type="match status" value="1"/>
</dbReference>
<organism evidence="2 3">
    <name type="scientific">Pandoraea terrae</name>
    <dbReference type="NCBI Taxonomy" id="1537710"/>
    <lineage>
        <taxon>Bacteria</taxon>
        <taxon>Pseudomonadati</taxon>
        <taxon>Pseudomonadota</taxon>
        <taxon>Betaproteobacteria</taxon>
        <taxon>Burkholderiales</taxon>
        <taxon>Burkholderiaceae</taxon>
        <taxon>Pandoraea</taxon>
    </lineage>
</organism>
<dbReference type="EMBL" id="CABPRZ010000014">
    <property type="protein sequence ID" value="VVE26052.1"/>
    <property type="molecule type" value="Genomic_DNA"/>
</dbReference>
<dbReference type="GO" id="GO:0006508">
    <property type="term" value="P:proteolysis"/>
    <property type="evidence" value="ECO:0007669"/>
    <property type="project" value="UniProtKB-KW"/>
</dbReference>
<dbReference type="PANTHER" id="PTHR46732">
    <property type="entry name" value="ATP-DEPENDENT PROTEASE LA (LON) DOMAIN PROTEIN"/>
    <property type="match status" value="1"/>
</dbReference>
<dbReference type="OrthoDB" id="8558970at2"/>
<dbReference type="GO" id="GO:0004252">
    <property type="term" value="F:serine-type endopeptidase activity"/>
    <property type="evidence" value="ECO:0007669"/>
    <property type="project" value="UniProtKB-EC"/>
</dbReference>
<dbReference type="Gene3D" id="2.30.130.40">
    <property type="entry name" value="LON domain-like"/>
    <property type="match status" value="1"/>
</dbReference>
<dbReference type="RefSeq" id="WP_150698153.1">
    <property type="nucleotide sequence ID" value="NZ_CABPRZ010000014.1"/>
</dbReference>
<name>A0A5E4WMI2_9BURK</name>
<dbReference type="Gene3D" id="1.10.4060.10">
    <property type="entry name" value="BPP1347 like domain"/>
    <property type="match status" value="1"/>
</dbReference>